<evidence type="ECO:0000313" key="3">
    <source>
        <dbReference type="Proteomes" id="UP000234323"/>
    </source>
</evidence>
<dbReference type="EMBL" id="LLXI01000138">
    <property type="protein sequence ID" value="PKY41219.1"/>
    <property type="molecule type" value="Genomic_DNA"/>
</dbReference>
<name>A0A2I1G3J9_9GLOM</name>
<dbReference type="AlphaFoldDB" id="A0A2I1G3J9"/>
<keyword evidence="1" id="KW-1133">Transmembrane helix</keyword>
<accession>A0A2I1G3J9</accession>
<dbReference type="Proteomes" id="UP000234323">
    <property type="component" value="Unassembled WGS sequence"/>
</dbReference>
<evidence type="ECO:0000256" key="1">
    <source>
        <dbReference type="SAM" id="Phobius"/>
    </source>
</evidence>
<proteinExistence type="predicted"/>
<reference evidence="2 3" key="1">
    <citation type="submission" date="2015-10" db="EMBL/GenBank/DDBJ databases">
        <title>Genome analyses suggest a sexual origin of heterokaryosis in a supposedly ancient asexual fungus.</title>
        <authorList>
            <person name="Ropars J."/>
            <person name="Sedzielewska K."/>
            <person name="Noel J."/>
            <person name="Charron P."/>
            <person name="Farinelli L."/>
            <person name="Marton T."/>
            <person name="Kruger M."/>
            <person name="Pelin A."/>
            <person name="Brachmann A."/>
            <person name="Corradi N."/>
        </authorList>
    </citation>
    <scope>NUCLEOTIDE SEQUENCE [LARGE SCALE GENOMIC DNA]</scope>
    <source>
        <strain evidence="2 3">A4</strain>
    </source>
</reference>
<evidence type="ECO:0000313" key="2">
    <source>
        <dbReference type="EMBL" id="PKY41219.1"/>
    </source>
</evidence>
<keyword evidence="1" id="KW-0472">Membrane</keyword>
<gene>
    <name evidence="2" type="ORF">RhiirA4_39767</name>
</gene>
<sequence>MANKNVHDINSRIKICSNTISKYIDKCNNTVSTRTFQLIQPVQNPIHLLQITRPSIILIILHPFIYIAYISRGAKNQEVFKQQLIRIKQHEEGSVKIIYLTLICTV</sequence>
<organism evidence="2 3">
    <name type="scientific">Rhizophagus irregularis</name>
    <dbReference type="NCBI Taxonomy" id="588596"/>
    <lineage>
        <taxon>Eukaryota</taxon>
        <taxon>Fungi</taxon>
        <taxon>Fungi incertae sedis</taxon>
        <taxon>Mucoromycota</taxon>
        <taxon>Glomeromycotina</taxon>
        <taxon>Glomeromycetes</taxon>
        <taxon>Glomerales</taxon>
        <taxon>Glomeraceae</taxon>
        <taxon>Rhizophagus</taxon>
    </lineage>
</organism>
<keyword evidence="3" id="KW-1185">Reference proteome</keyword>
<comment type="caution">
    <text evidence="2">The sequence shown here is derived from an EMBL/GenBank/DDBJ whole genome shotgun (WGS) entry which is preliminary data.</text>
</comment>
<keyword evidence="1" id="KW-0812">Transmembrane</keyword>
<feature type="transmembrane region" description="Helical" evidence="1">
    <location>
        <begin position="51"/>
        <end position="71"/>
    </location>
</feature>
<protein>
    <submittedName>
        <fullName evidence="2">Uncharacterized protein</fullName>
    </submittedName>
</protein>